<evidence type="ECO:0000256" key="4">
    <source>
        <dbReference type="ARBA" id="ARBA00023002"/>
    </source>
</evidence>
<evidence type="ECO:0000256" key="6">
    <source>
        <dbReference type="RuleBase" id="RU000461"/>
    </source>
</evidence>
<dbReference type="GO" id="GO:0004497">
    <property type="term" value="F:monooxygenase activity"/>
    <property type="evidence" value="ECO:0007669"/>
    <property type="project" value="UniProtKB-KW"/>
</dbReference>
<dbReference type="GO" id="GO:0016125">
    <property type="term" value="P:sterol metabolic process"/>
    <property type="evidence" value="ECO:0007669"/>
    <property type="project" value="TreeGrafter"/>
</dbReference>
<dbReference type="InterPro" id="IPR001128">
    <property type="entry name" value="Cyt_P450"/>
</dbReference>
<dbReference type="OrthoDB" id="1372046at2759"/>
<name>A0A9K3L6W4_9STRA</name>
<comment type="cofactor">
    <cofactor evidence="1">
        <name>heme</name>
        <dbReference type="ChEBI" id="CHEBI:30413"/>
    </cofactor>
</comment>
<dbReference type="PANTHER" id="PTHR24286:SF228">
    <property type="entry name" value="C-22 STEROL DESATURASE ERG5"/>
    <property type="match status" value="1"/>
</dbReference>
<evidence type="ECO:0000256" key="1">
    <source>
        <dbReference type="ARBA" id="ARBA00001971"/>
    </source>
</evidence>
<evidence type="ECO:0000256" key="5">
    <source>
        <dbReference type="ARBA" id="ARBA00023004"/>
    </source>
</evidence>
<dbReference type="AlphaFoldDB" id="A0A9K3L6W4"/>
<dbReference type="PROSITE" id="PS00086">
    <property type="entry name" value="CYTOCHROME_P450"/>
    <property type="match status" value="1"/>
</dbReference>
<evidence type="ECO:0000256" key="2">
    <source>
        <dbReference type="ARBA" id="ARBA00010617"/>
    </source>
</evidence>
<dbReference type="Proteomes" id="UP000693970">
    <property type="component" value="Unassembled WGS sequence"/>
</dbReference>
<organism evidence="7 8">
    <name type="scientific">Nitzschia inconspicua</name>
    <dbReference type="NCBI Taxonomy" id="303405"/>
    <lineage>
        <taxon>Eukaryota</taxon>
        <taxon>Sar</taxon>
        <taxon>Stramenopiles</taxon>
        <taxon>Ochrophyta</taxon>
        <taxon>Bacillariophyta</taxon>
        <taxon>Bacillariophyceae</taxon>
        <taxon>Bacillariophycidae</taxon>
        <taxon>Bacillariales</taxon>
        <taxon>Bacillariaceae</taxon>
        <taxon>Nitzschia</taxon>
    </lineage>
</organism>
<protein>
    <submittedName>
        <fullName evidence="7">Cytochrome P450</fullName>
    </submittedName>
</protein>
<reference evidence="7" key="2">
    <citation type="submission" date="2021-04" db="EMBL/GenBank/DDBJ databases">
        <authorList>
            <person name="Podell S."/>
        </authorList>
    </citation>
    <scope>NUCLEOTIDE SEQUENCE</scope>
    <source>
        <strain evidence="7">Hildebrandi</strain>
    </source>
</reference>
<evidence type="ECO:0000313" key="8">
    <source>
        <dbReference type="Proteomes" id="UP000693970"/>
    </source>
</evidence>
<keyword evidence="3 6" id="KW-0479">Metal-binding</keyword>
<keyword evidence="4 6" id="KW-0560">Oxidoreductase</keyword>
<keyword evidence="5 6" id="KW-0408">Iron</keyword>
<keyword evidence="6" id="KW-0503">Monooxygenase</keyword>
<sequence length="555" mass="62778">MPPCPAQSAIVAGNECSDDLAIKPAVENIKGSATTLKEAHNSPRETSGFLANTFHWELNFYTFTFLAFVYHFLKEDYRWYLKVLFGLIAVDAARYYHMKGSMHGVPYTLPFVTIIAMLVQPERFWAEMANIAMSSPDGLCTNQLVGKFLIFSTDPKICRQILTGEGTYQIYAHPNAKWLFGEKNLIYLDKDPHKAVRKVLTPALFSNEALQNYAQCQEKIIRRYLENYAQQCQATGKPLDLRIAFRSMAAAASQESFMGPYLDDDLRDKLEHDILQFTMGFLSPPIPFAFGLKTALEAKHRIEVAVQSMVPKAKKYVAAGNEPRCMLERWALSILETAKEQGIAENEVFGCSDDDIGRTVLDFLFAAQDATNSALTYAADCLEAHPDVMEKMALEVKGTMGADAKDVYTKLFAETDNIPYTQKVSNQLLHHKPPVPMIPHLTLKPSYFYEHFIPQGAVVIPSLFYAARQSGSSTEFLPDREDQDSQFMKCMTFGGGQHKCPGRRYAEVQLTVFLALVANNYRFERIGERPHQDDFIYFPTLFPNRNEYIVKAIRS</sequence>
<keyword evidence="8" id="KW-1185">Reference proteome</keyword>
<accession>A0A9K3L6W4</accession>
<gene>
    <name evidence="7" type="ORF">IV203_000900</name>
</gene>
<dbReference type="GO" id="GO:0020037">
    <property type="term" value="F:heme binding"/>
    <property type="evidence" value="ECO:0007669"/>
    <property type="project" value="InterPro"/>
</dbReference>
<dbReference type="InterPro" id="IPR017972">
    <property type="entry name" value="Cyt_P450_CS"/>
</dbReference>
<dbReference type="GO" id="GO:0016705">
    <property type="term" value="F:oxidoreductase activity, acting on paired donors, with incorporation or reduction of molecular oxygen"/>
    <property type="evidence" value="ECO:0007669"/>
    <property type="project" value="InterPro"/>
</dbReference>
<evidence type="ECO:0000256" key="3">
    <source>
        <dbReference type="ARBA" id="ARBA00022723"/>
    </source>
</evidence>
<dbReference type="Pfam" id="PF00067">
    <property type="entry name" value="p450"/>
    <property type="match status" value="1"/>
</dbReference>
<dbReference type="PANTHER" id="PTHR24286">
    <property type="entry name" value="CYTOCHROME P450 26"/>
    <property type="match status" value="1"/>
</dbReference>
<evidence type="ECO:0000313" key="7">
    <source>
        <dbReference type="EMBL" id="KAG7356214.1"/>
    </source>
</evidence>
<dbReference type="EMBL" id="JAGRRH010000015">
    <property type="protein sequence ID" value="KAG7356214.1"/>
    <property type="molecule type" value="Genomic_DNA"/>
</dbReference>
<comment type="similarity">
    <text evidence="2 6">Belongs to the cytochrome P450 family.</text>
</comment>
<reference evidence="7" key="1">
    <citation type="journal article" date="2021" name="Sci. Rep.">
        <title>Diploid genomic architecture of Nitzschia inconspicua, an elite biomass production diatom.</title>
        <authorList>
            <person name="Oliver A."/>
            <person name="Podell S."/>
            <person name="Pinowska A."/>
            <person name="Traller J.C."/>
            <person name="Smith S.R."/>
            <person name="McClure R."/>
            <person name="Beliaev A."/>
            <person name="Bohutskyi P."/>
            <person name="Hill E.A."/>
            <person name="Rabines A."/>
            <person name="Zheng H."/>
            <person name="Allen L.Z."/>
            <person name="Kuo A."/>
            <person name="Grigoriev I.V."/>
            <person name="Allen A.E."/>
            <person name="Hazlebeck D."/>
            <person name="Allen E.E."/>
        </authorList>
    </citation>
    <scope>NUCLEOTIDE SEQUENCE</scope>
    <source>
        <strain evidence="7">Hildebrandi</strain>
    </source>
</reference>
<proteinExistence type="inferred from homology"/>
<comment type="caution">
    <text evidence="7">The sequence shown here is derived from an EMBL/GenBank/DDBJ whole genome shotgun (WGS) entry which is preliminary data.</text>
</comment>
<dbReference type="GO" id="GO:0005506">
    <property type="term" value="F:iron ion binding"/>
    <property type="evidence" value="ECO:0007669"/>
    <property type="project" value="InterPro"/>
</dbReference>
<keyword evidence="6" id="KW-0349">Heme</keyword>